<dbReference type="Gene3D" id="1.10.630.10">
    <property type="entry name" value="Cytochrome P450"/>
    <property type="match status" value="1"/>
</dbReference>
<keyword evidence="8" id="KW-1185">Reference proteome</keyword>
<keyword evidence="4" id="KW-0560">Oxidoreductase</keyword>
<evidence type="ECO:0008006" key="9">
    <source>
        <dbReference type="Google" id="ProtNLM"/>
    </source>
</evidence>
<dbReference type="InterPro" id="IPR050121">
    <property type="entry name" value="Cytochrome_P450_monoxygenase"/>
</dbReference>
<feature type="transmembrane region" description="Helical" evidence="6">
    <location>
        <begin position="57"/>
        <end position="75"/>
    </location>
</feature>
<dbReference type="GO" id="GO:0016705">
    <property type="term" value="F:oxidoreductase activity, acting on paired donors, with incorporation or reduction of molecular oxygen"/>
    <property type="evidence" value="ECO:0007669"/>
    <property type="project" value="InterPro"/>
</dbReference>
<sequence>MILTDSLLVVGASGLVAYLVFKRTETIKSTHLLILLLAIPSVLSGFVTISTGHISNILLVFAGYLCTILTCTAIYRISPWHPLAAYPGPLLCKLTKFRGAFEAPSGKQHEWYKRLHELYGDVVRIGPNELSFSFPDAISPIMGQNGLPKGQFWDGRFPETQKVFPITALQDTELHRQRRGPWNKAFGSAALKEYELLVAQRTALLGDRLAEVSGKGKPVEFGKWMGWYTYDLMSDFVFSGGSEMLRQGDTEGLIYDIRSGLPKAIFMSHVPWLGRLLYRIPGGLYSAQLKFRQNSYSKAMQRKEKTGEKKDLYYYLLDEGNDVKAHTGPEVIADASAAVIAGSDTTANTMTLALYYLLTQPKV</sequence>
<evidence type="ECO:0000313" key="7">
    <source>
        <dbReference type="EMBL" id="KAK7037645.1"/>
    </source>
</evidence>
<proteinExistence type="predicted"/>
<evidence type="ECO:0000313" key="8">
    <source>
        <dbReference type="Proteomes" id="UP001383192"/>
    </source>
</evidence>
<dbReference type="GO" id="GO:0005506">
    <property type="term" value="F:iron ion binding"/>
    <property type="evidence" value="ECO:0007669"/>
    <property type="project" value="InterPro"/>
</dbReference>
<accession>A0AAW0CHG1</accession>
<dbReference type="PANTHER" id="PTHR24305">
    <property type="entry name" value="CYTOCHROME P450"/>
    <property type="match status" value="1"/>
</dbReference>
<reference evidence="7 8" key="1">
    <citation type="submission" date="2024-01" db="EMBL/GenBank/DDBJ databases">
        <title>A draft genome for a cacao thread blight-causing isolate of Paramarasmius palmivorus.</title>
        <authorList>
            <person name="Baruah I.K."/>
            <person name="Bukari Y."/>
            <person name="Amoako-Attah I."/>
            <person name="Meinhardt L.W."/>
            <person name="Bailey B.A."/>
            <person name="Cohen S.P."/>
        </authorList>
    </citation>
    <scope>NUCLEOTIDE SEQUENCE [LARGE SCALE GENOMIC DNA]</scope>
    <source>
        <strain evidence="7 8">GH-12</strain>
    </source>
</reference>
<dbReference type="GO" id="GO:0020037">
    <property type="term" value="F:heme binding"/>
    <property type="evidence" value="ECO:0007669"/>
    <property type="project" value="InterPro"/>
</dbReference>
<dbReference type="GO" id="GO:0044550">
    <property type="term" value="P:secondary metabolite biosynthetic process"/>
    <property type="evidence" value="ECO:0007669"/>
    <property type="project" value="UniProtKB-ARBA"/>
</dbReference>
<keyword evidence="5" id="KW-0408">Iron</keyword>
<comment type="cofactor">
    <cofactor evidence="1">
        <name>heme</name>
        <dbReference type="ChEBI" id="CHEBI:30413"/>
    </cofactor>
</comment>
<evidence type="ECO:0000256" key="4">
    <source>
        <dbReference type="ARBA" id="ARBA00023002"/>
    </source>
</evidence>
<name>A0AAW0CHG1_9AGAR</name>
<dbReference type="Proteomes" id="UP001383192">
    <property type="component" value="Unassembled WGS sequence"/>
</dbReference>
<evidence type="ECO:0000256" key="1">
    <source>
        <dbReference type="ARBA" id="ARBA00001971"/>
    </source>
</evidence>
<comment type="caution">
    <text evidence="7">The sequence shown here is derived from an EMBL/GenBank/DDBJ whole genome shotgun (WGS) entry which is preliminary data.</text>
</comment>
<protein>
    <recommendedName>
        <fullName evidence="9">Cytochrome P450</fullName>
    </recommendedName>
</protein>
<feature type="transmembrane region" description="Helical" evidence="6">
    <location>
        <begin position="6"/>
        <end position="21"/>
    </location>
</feature>
<dbReference type="Pfam" id="PF00067">
    <property type="entry name" value="p450"/>
    <property type="match status" value="1"/>
</dbReference>
<dbReference type="InterPro" id="IPR001128">
    <property type="entry name" value="Cyt_P450"/>
</dbReference>
<dbReference type="AlphaFoldDB" id="A0AAW0CHG1"/>
<keyword evidence="6" id="KW-1133">Transmembrane helix</keyword>
<keyword evidence="3" id="KW-0479">Metal-binding</keyword>
<evidence type="ECO:0000256" key="5">
    <source>
        <dbReference type="ARBA" id="ARBA00023004"/>
    </source>
</evidence>
<dbReference type="GO" id="GO:0004497">
    <property type="term" value="F:monooxygenase activity"/>
    <property type="evidence" value="ECO:0007669"/>
    <property type="project" value="InterPro"/>
</dbReference>
<organism evidence="7 8">
    <name type="scientific">Paramarasmius palmivorus</name>
    <dbReference type="NCBI Taxonomy" id="297713"/>
    <lineage>
        <taxon>Eukaryota</taxon>
        <taxon>Fungi</taxon>
        <taxon>Dikarya</taxon>
        <taxon>Basidiomycota</taxon>
        <taxon>Agaricomycotina</taxon>
        <taxon>Agaricomycetes</taxon>
        <taxon>Agaricomycetidae</taxon>
        <taxon>Agaricales</taxon>
        <taxon>Marasmiineae</taxon>
        <taxon>Marasmiaceae</taxon>
        <taxon>Paramarasmius</taxon>
    </lineage>
</organism>
<evidence type="ECO:0000256" key="2">
    <source>
        <dbReference type="ARBA" id="ARBA00005179"/>
    </source>
</evidence>
<evidence type="ECO:0000256" key="6">
    <source>
        <dbReference type="SAM" id="Phobius"/>
    </source>
</evidence>
<keyword evidence="6" id="KW-0472">Membrane</keyword>
<comment type="pathway">
    <text evidence="2">Secondary metabolite biosynthesis.</text>
</comment>
<evidence type="ECO:0000256" key="3">
    <source>
        <dbReference type="ARBA" id="ARBA00022723"/>
    </source>
</evidence>
<dbReference type="PANTHER" id="PTHR24305:SF235">
    <property type="entry name" value="CYTOCHROME P450 MONOOXYGENASE APDB-RELATED"/>
    <property type="match status" value="1"/>
</dbReference>
<feature type="transmembrane region" description="Helical" evidence="6">
    <location>
        <begin position="33"/>
        <end position="51"/>
    </location>
</feature>
<dbReference type="InterPro" id="IPR036396">
    <property type="entry name" value="Cyt_P450_sf"/>
</dbReference>
<gene>
    <name evidence="7" type="ORF">VNI00_010864</name>
</gene>
<dbReference type="SUPFAM" id="SSF48264">
    <property type="entry name" value="Cytochrome P450"/>
    <property type="match status" value="1"/>
</dbReference>
<dbReference type="EMBL" id="JAYKXP010000045">
    <property type="protein sequence ID" value="KAK7037645.1"/>
    <property type="molecule type" value="Genomic_DNA"/>
</dbReference>
<keyword evidence="6" id="KW-0812">Transmembrane</keyword>